<keyword evidence="4" id="KW-0325">Glycoprotein</keyword>
<dbReference type="MEROPS" id="M43.004"/>
<dbReference type="SMART" id="SM00004">
    <property type="entry name" value="NL"/>
    <property type="match status" value="1"/>
</dbReference>
<feature type="domain" description="LamG-like jellyroll fold" evidence="7">
    <location>
        <begin position="1"/>
        <end position="127"/>
    </location>
</feature>
<evidence type="ECO:0000256" key="5">
    <source>
        <dbReference type="SAM" id="MobiDB-lite"/>
    </source>
</evidence>
<evidence type="ECO:0000256" key="1">
    <source>
        <dbReference type="ARBA" id="ARBA00022729"/>
    </source>
</evidence>
<name>V8NAG0_OPHHA</name>
<dbReference type="GO" id="GO:0004222">
    <property type="term" value="F:metalloendopeptidase activity"/>
    <property type="evidence" value="ECO:0007669"/>
    <property type="project" value="TreeGrafter"/>
</dbReference>
<dbReference type="InterPro" id="IPR058897">
    <property type="entry name" value="PAPPA_SD_C"/>
</dbReference>
<dbReference type="Pfam" id="PF13385">
    <property type="entry name" value="Laminin_G_3"/>
    <property type="match status" value="1"/>
</dbReference>
<dbReference type="InterPro" id="IPR013320">
    <property type="entry name" value="ConA-like_dom_sf"/>
</dbReference>
<dbReference type="PANTHER" id="PTHR46130">
    <property type="entry name" value="LAMGL DOMAIN-CONTAINING PROTEIN"/>
    <property type="match status" value="1"/>
</dbReference>
<keyword evidence="1" id="KW-0732">Signal</keyword>
<dbReference type="InterPro" id="IPR043543">
    <property type="entry name" value="PAPPA/PAPPA2"/>
</dbReference>
<dbReference type="Gene3D" id="2.60.120.200">
    <property type="match status" value="1"/>
</dbReference>
<dbReference type="Pfam" id="PF25900">
    <property type="entry name" value="PAPPA"/>
    <property type="match status" value="1"/>
</dbReference>
<dbReference type="InterPro" id="IPR006558">
    <property type="entry name" value="LamG-like"/>
</dbReference>
<comment type="caution">
    <text evidence="8">The sequence shown here is derived from an EMBL/GenBank/DDBJ whole genome shotgun (WGS) entry which is preliminary data.</text>
</comment>
<evidence type="ECO:0000256" key="2">
    <source>
        <dbReference type="ARBA" id="ARBA00022737"/>
    </source>
</evidence>
<keyword evidence="2" id="KW-0677">Repeat</keyword>
<dbReference type="SUPFAM" id="SSF49899">
    <property type="entry name" value="Concanavalin A-like lectins/glucanases"/>
    <property type="match status" value="1"/>
</dbReference>
<dbReference type="GO" id="GO:0007166">
    <property type="term" value="P:cell surface receptor signaling pathway"/>
    <property type="evidence" value="ECO:0007669"/>
    <property type="project" value="TreeGrafter"/>
</dbReference>
<gene>
    <name evidence="8" type="primary">Pappa</name>
    <name evidence="8" type="ORF">L345_15207</name>
</gene>
<keyword evidence="3" id="KW-1015">Disulfide bond</keyword>
<evidence type="ECO:0000256" key="3">
    <source>
        <dbReference type="ARBA" id="ARBA00023157"/>
    </source>
</evidence>
<evidence type="ECO:0000313" key="9">
    <source>
        <dbReference type="Proteomes" id="UP000018936"/>
    </source>
</evidence>
<reference evidence="8 9" key="1">
    <citation type="journal article" date="2013" name="Proc. Natl. Acad. Sci. U.S.A.">
        <title>The king cobra genome reveals dynamic gene evolution and adaptation in the snake venom system.</title>
        <authorList>
            <person name="Vonk F.J."/>
            <person name="Casewell N.R."/>
            <person name="Henkel C.V."/>
            <person name="Heimberg A.M."/>
            <person name="Jansen H.J."/>
            <person name="McCleary R.J."/>
            <person name="Kerkkamp H.M."/>
            <person name="Vos R.A."/>
            <person name="Guerreiro I."/>
            <person name="Calvete J.J."/>
            <person name="Wuster W."/>
            <person name="Woods A.E."/>
            <person name="Logan J.M."/>
            <person name="Harrison R.A."/>
            <person name="Castoe T.A."/>
            <person name="de Koning A.P."/>
            <person name="Pollock D.D."/>
            <person name="Yandell M."/>
            <person name="Calderon D."/>
            <person name="Renjifo C."/>
            <person name="Currier R.B."/>
            <person name="Salgado D."/>
            <person name="Pla D."/>
            <person name="Sanz L."/>
            <person name="Hyder A.S."/>
            <person name="Ribeiro J.M."/>
            <person name="Arntzen J.W."/>
            <person name="van den Thillart G.E."/>
            <person name="Boetzer M."/>
            <person name="Pirovano W."/>
            <person name="Dirks R.P."/>
            <person name="Spaink H.P."/>
            <person name="Duboule D."/>
            <person name="McGlinn E."/>
            <person name="Kini R.M."/>
            <person name="Richardson M.K."/>
        </authorList>
    </citation>
    <scope>NUCLEOTIDE SEQUENCE</scope>
    <source>
        <tissue evidence="8">Blood</tissue>
    </source>
</reference>
<dbReference type="Pfam" id="PF00066">
    <property type="entry name" value="Notch"/>
    <property type="match status" value="1"/>
</dbReference>
<dbReference type="OrthoDB" id="536211at2759"/>
<organism evidence="8 9">
    <name type="scientific">Ophiophagus hannah</name>
    <name type="common">King cobra</name>
    <name type="synonym">Naja hannah</name>
    <dbReference type="NCBI Taxonomy" id="8665"/>
    <lineage>
        <taxon>Eukaryota</taxon>
        <taxon>Metazoa</taxon>
        <taxon>Chordata</taxon>
        <taxon>Craniata</taxon>
        <taxon>Vertebrata</taxon>
        <taxon>Euteleostomi</taxon>
        <taxon>Lepidosauria</taxon>
        <taxon>Squamata</taxon>
        <taxon>Bifurcata</taxon>
        <taxon>Unidentata</taxon>
        <taxon>Episquamata</taxon>
        <taxon>Toxicofera</taxon>
        <taxon>Serpentes</taxon>
        <taxon>Colubroidea</taxon>
        <taxon>Elapidae</taxon>
        <taxon>Elapinae</taxon>
        <taxon>Ophiophagus</taxon>
    </lineage>
</organism>
<proteinExistence type="predicted"/>
<dbReference type="InterPro" id="IPR000800">
    <property type="entry name" value="Notch_dom"/>
</dbReference>
<dbReference type="SMART" id="SM00560">
    <property type="entry name" value="LamGL"/>
    <property type="match status" value="1"/>
</dbReference>
<accession>V8NAG0</accession>
<evidence type="ECO:0000256" key="4">
    <source>
        <dbReference type="ARBA" id="ARBA00023180"/>
    </source>
</evidence>
<evidence type="ECO:0000313" key="8">
    <source>
        <dbReference type="EMBL" id="ETE59065.1"/>
    </source>
</evidence>
<feature type="region of interest" description="Disordered" evidence="5">
    <location>
        <begin position="429"/>
        <end position="456"/>
    </location>
</feature>
<keyword evidence="9" id="KW-1185">Reference proteome</keyword>
<sequence>LYDKCSYTTLDRGWVLGINNVSDQGNRDPRYFFSLKTDRARKVTTITDHHSYLPNQWVHLAITYDGRLMKMYVNGAQVAASREQVGNIFSPLTLKCKVLMLGGNALHQNYRGYVEHFSLWRTIRSQKEILMDMTLVAHEVDVPLPQLVFQETLLNVKSNWLPMKDSPRLPLTEFTSHSGYLLDTSLEPPLCGQTVCDNVEVITSYNRIPTFRHRKVVRYRVVNIYDDHHRNPTISQQQIEFQHRQLNEAFSPYNISWEIEVLEINDSSLRDRLILANCEISKIGDESCDPECNHTLTGFDGGDCRHVRQLSFNKKKQNGVCDMDCNSENAEPWLQEGHSDVDDDCTNSFTPNQVARMHCYLDLVYQSWQHIKKPAPIAITPQIVDRTETSVTLEWFPPIDRHFFEREVGSSCELCGEERILVQYASSASSPMPCDPSGHWSPRGAEGQPQVTDLDKGHPDVEQPCKPDVRTWTPNSAVIKQTVPPACPEPQGCYLQLQFQYPVIPESLTIWVTYVSPEWDSKEAINDIKLLMVSGENISLGPQNFFCDIPMTIRLDMEKMKDEVRGIQIYTLDEQLEIDAAMITSVPQSSQCKKCQPIHYKVSRNPPFQKGPSFLISDLSRTFVDT</sequence>
<feature type="non-terminal residue" evidence="8">
    <location>
        <position position="1"/>
    </location>
</feature>
<dbReference type="Proteomes" id="UP000018936">
    <property type="component" value="Unassembled WGS sequence"/>
</dbReference>
<protein>
    <submittedName>
        <fullName evidence="8">Pappalysin-1</fullName>
    </submittedName>
</protein>
<feature type="domain" description="LNR" evidence="6">
    <location>
        <begin position="263"/>
        <end position="305"/>
    </location>
</feature>
<dbReference type="AlphaFoldDB" id="V8NAG0"/>
<evidence type="ECO:0000259" key="6">
    <source>
        <dbReference type="SMART" id="SM00004"/>
    </source>
</evidence>
<dbReference type="EMBL" id="AZIM01005923">
    <property type="protein sequence ID" value="ETE59065.1"/>
    <property type="molecule type" value="Genomic_DNA"/>
</dbReference>
<dbReference type="Gene3D" id="3.30.300.320">
    <property type="match status" value="1"/>
</dbReference>
<dbReference type="GO" id="GO:0006508">
    <property type="term" value="P:proteolysis"/>
    <property type="evidence" value="ECO:0007669"/>
    <property type="project" value="TreeGrafter"/>
</dbReference>
<dbReference type="PANTHER" id="PTHR46130:SF2">
    <property type="entry name" value="PAPPALYSIN-1"/>
    <property type="match status" value="1"/>
</dbReference>
<dbReference type="GO" id="GO:0005615">
    <property type="term" value="C:extracellular space"/>
    <property type="evidence" value="ECO:0007669"/>
    <property type="project" value="TreeGrafter"/>
</dbReference>
<evidence type="ECO:0000259" key="7">
    <source>
        <dbReference type="SMART" id="SM00560"/>
    </source>
</evidence>